<keyword evidence="2" id="KW-1133">Transmembrane helix</keyword>
<comment type="caution">
    <text evidence="3">The sequence shown here is derived from an EMBL/GenBank/DDBJ whole genome shotgun (WGS) entry which is preliminary data.</text>
</comment>
<feature type="transmembrane region" description="Helical" evidence="2">
    <location>
        <begin position="87"/>
        <end position="109"/>
    </location>
</feature>
<gene>
    <name evidence="3" type="ORF">D9619_009629</name>
</gene>
<organism evidence="3 4">
    <name type="scientific">Psilocybe cf. subviscida</name>
    <dbReference type="NCBI Taxonomy" id="2480587"/>
    <lineage>
        <taxon>Eukaryota</taxon>
        <taxon>Fungi</taxon>
        <taxon>Dikarya</taxon>
        <taxon>Basidiomycota</taxon>
        <taxon>Agaricomycotina</taxon>
        <taxon>Agaricomycetes</taxon>
        <taxon>Agaricomycetidae</taxon>
        <taxon>Agaricales</taxon>
        <taxon>Agaricineae</taxon>
        <taxon>Strophariaceae</taxon>
        <taxon>Psilocybe</taxon>
    </lineage>
</organism>
<evidence type="ECO:0000313" key="3">
    <source>
        <dbReference type="EMBL" id="KAF5325052.1"/>
    </source>
</evidence>
<feature type="transmembrane region" description="Helical" evidence="2">
    <location>
        <begin position="45"/>
        <end position="67"/>
    </location>
</feature>
<dbReference type="Proteomes" id="UP000567179">
    <property type="component" value="Unassembled WGS sequence"/>
</dbReference>
<evidence type="ECO:0000313" key="4">
    <source>
        <dbReference type="Proteomes" id="UP000567179"/>
    </source>
</evidence>
<accession>A0A8H5BKP5</accession>
<dbReference type="AlphaFoldDB" id="A0A8H5BKP5"/>
<name>A0A8H5BKP5_9AGAR</name>
<keyword evidence="2" id="KW-0472">Membrane</keyword>
<keyword evidence="4" id="KW-1185">Reference proteome</keyword>
<feature type="region of interest" description="Disordered" evidence="1">
    <location>
        <begin position="1"/>
        <end position="22"/>
    </location>
</feature>
<reference evidence="3 4" key="1">
    <citation type="journal article" date="2020" name="ISME J.">
        <title>Uncovering the hidden diversity of litter-decomposition mechanisms in mushroom-forming fungi.</title>
        <authorList>
            <person name="Floudas D."/>
            <person name="Bentzer J."/>
            <person name="Ahren D."/>
            <person name="Johansson T."/>
            <person name="Persson P."/>
            <person name="Tunlid A."/>
        </authorList>
    </citation>
    <scope>NUCLEOTIDE SEQUENCE [LARGE SCALE GENOMIC DNA]</scope>
    <source>
        <strain evidence="3 4">CBS 101986</strain>
    </source>
</reference>
<keyword evidence="2" id="KW-0812">Transmembrane</keyword>
<proteinExistence type="predicted"/>
<protein>
    <submittedName>
        <fullName evidence="3">Uncharacterized protein</fullName>
    </submittedName>
</protein>
<evidence type="ECO:0000256" key="1">
    <source>
        <dbReference type="SAM" id="MobiDB-lite"/>
    </source>
</evidence>
<dbReference type="EMBL" id="JAACJJ010000015">
    <property type="protein sequence ID" value="KAF5325052.1"/>
    <property type="molecule type" value="Genomic_DNA"/>
</dbReference>
<evidence type="ECO:0000256" key="2">
    <source>
        <dbReference type="SAM" id="Phobius"/>
    </source>
</evidence>
<sequence>MPVIGRQTTQTVRNSRAAQSNDPVAAHPPCVFVPRLSNLASTRRLCVHSPSSSMIVAALVLVSRYVVSLHGYGRSHGLLSSLVGIGTARGTTAATAMVLAIHVLVLTALPPVCNTNTSRAVNPSLTVRHLQ</sequence>